<evidence type="ECO:0000256" key="3">
    <source>
        <dbReference type="ARBA" id="ARBA00022746"/>
    </source>
</evidence>
<dbReference type="EC" id="2.5.1.32" evidence="4"/>
<dbReference type="InterPro" id="IPR033904">
    <property type="entry name" value="Trans_IPPS_HH"/>
</dbReference>
<dbReference type="InterPro" id="IPR019845">
    <property type="entry name" value="Squalene/phytoene_synthase_CS"/>
</dbReference>
<evidence type="ECO:0000256" key="2">
    <source>
        <dbReference type="ARBA" id="ARBA00022679"/>
    </source>
</evidence>
<dbReference type="CDD" id="cd00683">
    <property type="entry name" value="Trans_IPPS_HH"/>
    <property type="match status" value="1"/>
</dbReference>
<keyword evidence="5" id="KW-1185">Reference proteome</keyword>
<keyword evidence="3" id="KW-0125">Carotenoid biosynthesis</keyword>
<dbReference type="InterPro" id="IPR008949">
    <property type="entry name" value="Isoprenoid_synthase_dom_sf"/>
</dbReference>
<dbReference type="SFLD" id="SFLDG01018">
    <property type="entry name" value="Squalene/Phytoene_Synthase_Lik"/>
    <property type="match status" value="1"/>
</dbReference>
<dbReference type="RefSeq" id="WP_307121175.1">
    <property type="nucleotide sequence ID" value="NZ_JAUSTM010000003.1"/>
</dbReference>
<sequence>MTTTKFHEHVADFEACRQIIKRASKSFYAAFSQLPVEEALSVYAVYAFCRQADDLIDENQDLAGLDVFEEQLRAFEAGQVPDHFIWRALAVVFQHYSMHFQPFYDMIEGQRMDMAFRQPETQDDLSRYAYHVAGTVGLMLLPILSEQPDACASYARDLGEAMQVTNILRDIGEDRQKGRIYLPADKMQTFGVHEKDLDQEMLTKPLIELWENQAKHAEDLYEHGLGIIPLVKAETRLALLSAIYYYRAILDACRQSGYQVLTKRQSISALEKAKLLVAVKADLKKYN</sequence>
<dbReference type="Gene3D" id="1.10.600.10">
    <property type="entry name" value="Farnesyl Diphosphate Synthase"/>
    <property type="match status" value="1"/>
</dbReference>
<organism evidence="4 5">
    <name type="scientific">Streptococcus moroccensis</name>
    <dbReference type="NCBI Taxonomy" id="1451356"/>
    <lineage>
        <taxon>Bacteria</taxon>
        <taxon>Bacillati</taxon>
        <taxon>Bacillota</taxon>
        <taxon>Bacilli</taxon>
        <taxon>Lactobacillales</taxon>
        <taxon>Streptococcaceae</taxon>
        <taxon>Streptococcus</taxon>
    </lineage>
</organism>
<dbReference type="PROSITE" id="PS01044">
    <property type="entry name" value="SQUALEN_PHYTOEN_SYN_1"/>
    <property type="match status" value="1"/>
</dbReference>
<dbReference type="InterPro" id="IPR044843">
    <property type="entry name" value="Trans_IPPS_bact-type"/>
</dbReference>
<reference evidence="4 5" key="1">
    <citation type="submission" date="2023-07" db="EMBL/GenBank/DDBJ databases">
        <title>Genomic Encyclopedia of Type Strains, Phase IV (KMG-IV): sequencing the most valuable type-strain genomes for metagenomic binning, comparative biology and taxonomic classification.</title>
        <authorList>
            <person name="Goeker M."/>
        </authorList>
    </citation>
    <scope>NUCLEOTIDE SEQUENCE [LARGE SCALE GENOMIC DNA]</scope>
    <source>
        <strain evidence="4 5">DSM 105143</strain>
    </source>
</reference>
<protein>
    <submittedName>
        <fullName evidence="4">Phytoene synthase</fullName>
        <ecNumber evidence="4">2.5.1.32</ecNumber>
    </submittedName>
</protein>
<dbReference type="Pfam" id="PF00494">
    <property type="entry name" value="SQS_PSY"/>
    <property type="match status" value="1"/>
</dbReference>
<dbReference type="SUPFAM" id="SSF48576">
    <property type="entry name" value="Terpenoid synthases"/>
    <property type="match status" value="1"/>
</dbReference>
<proteinExistence type="predicted"/>
<evidence type="ECO:0000256" key="1">
    <source>
        <dbReference type="ARBA" id="ARBA00004829"/>
    </source>
</evidence>
<comment type="caution">
    <text evidence="4">The sequence shown here is derived from an EMBL/GenBank/DDBJ whole genome shotgun (WGS) entry which is preliminary data.</text>
</comment>
<evidence type="ECO:0000313" key="4">
    <source>
        <dbReference type="EMBL" id="MDQ0221948.1"/>
    </source>
</evidence>
<dbReference type="InterPro" id="IPR002060">
    <property type="entry name" value="Squ/phyt_synthse"/>
</dbReference>
<gene>
    <name evidence="4" type="ORF">J2S23_000484</name>
</gene>
<name>A0ABT9YPP4_9STRE</name>
<dbReference type="PANTHER" id="PTHR31480">
    <property type="entry name" value="BIFUNCTIONAL LYCOPENE CYCLASE/PHYTOENE SYNTHASE"/>
    <property type="match status" value="1"/>
</dbReference>
<comment type="pathway">
    <text evidence="1">Carotenoid biosynthesis.</text>
</comment>
<dbReference type="EMBL" id="JAUSTM010000003">
    <property type="protein sequence ID" value="MDQ0221948.1"/>
    <property type="molecule type" value="Genomic_DNA"/>
</dbReference>
<evidence type="ECO:0000313" key="5">
    <source>
        <dbReference type="Proteomes" id="UP001223079"/>
    </source>
</evidence>
<keyword evidence="2 4" id="KW-0808">Transferase</keyword>
<accession>A0ABT9YPP4</accession>
<dbReference type="SFLD" id="SFLDG01212">
    <property type="entry name" value="Phytoene_synthase_like"/>
    <property type="match status" value="1"/>
</dbReference>
<dbReference type="PROSITE" id="PS01045">
    <property type="entry name" value="SQUALEN_PHYTOEN_SYN_2"/>
    <property type="match status" value="1"/>
</dbReference>
<dbReference type="SFLD" id="SFLDS00005">
    <property type="entry name" value="Isoprenoid_Synthase_Type_I"/>
    <property type="match status" value="1"/>
</dbReference>
<dbReference type="GO" id="GO:0016740">
    <property type="term" value="F:transferase activity"/>
    <property type="evidence" value="ECO:0007669"/>
    <property type="project" value="UniProtKB-KW"/>
</dbReference>
<dbReference type="Proteomes" id="UP001223079">
    <property type="component" value="Unassembled WGS sequence"/>
</dbReference>